<dbReference type="EMBL" id="CP027860">
    <property type="protein sequence ID" value="AVP99352.1"/>
    <property type="molecule type" value="Genomic_DNA"/>
</dbReference>
<proteinExistence type="predicted"/>
<comment type="subcellular location">
    <subcellularLocation>
        <location evidence="1">Membrane</location>
        <topology evidence="1">Multi-pass membrane protein</topology>
    </subcellularLocation>
</comment>
<dbReference type="PANTHER" id="PTHR12778">
    <property type="entry name" value="SOLUTE CARRIER FAMILY 33 ACETYL-COA TRANSPORTER -RELATED"/>
    <property type="match status" value="1"/>
</dbReference>
<protein>
    <submittedName>
        <fullName evidence="7">MFS transporter</fullName>
    </submittedName>
</protein>
<feature type="transmembrane region" description="Helical" evidence="6">
    <location>
        <begin position="351"/>
        <end position="371"/>
    </location>
</feature>
<dbReference type="InterPro" id="IPR011701">
    <property type="entry name" value="MFS"/>
</dbReference>
<feature type="transmembrane region" description="Helical" evidence="6">
    <location>
        <begin position="55"/>
        <end position="74"/>
    </location>
</feature>
<keyword evidence="3 6" id="KW-0812">Transmembrane</keyword>
<feature type="transmembrane region" description="Helical" evidence="6">
    <location>
        <begin position="284"/>
        <end position="303"/>
    </location>
</feature>
<dbReference type="PANTHER" id="PTHR12778:SF10">
    <property type="entry name" value="MAJOR FACILITATOR SUPERFAMILY DOMAIN-CONTAINING PROTEIN 3"/>
    <property type="match status" value="1"/>
</dbReference>
<feature type="transmembrane region" description="Helical" evidence="6">
    <location>
        <begin position="95"/>
        <end position="114"/>
    </location>
</feature>
<evidence type="ECO:0000256" key="3">
    <source>
        <dbReference type="ARBA" id="ARBA00022692"/>
    </source>
</evidence>
<feature type="transmembrane region" description="Helical" evidence="6">
    <location>
        <begin position="448"/>
        <end position="472"/>
    </location>
</feature>
<organism evidence="7 8">
    <name type="scientific">Ahniella affigens</name>
    <dbReference type="NCBI Taxonomy" id="2021234"/>
    <lineage>
        <taxon>Bacteria</taxon>
        <taxon>Pseudomonadati</taxon>
        <taxon>Pseudomonadota</taxon>
        <taxon>Gammaproteobacteria</taxon>
        <taxon>Lysobacterales</taxon>
        <taxon>Rhodanobacteraceae</taxon>
        <taxon>Ahniella</taxon>
    </lineage>
</organism>
<dbReference type="NCBIfam" id="TIGR00901">
    <property type="entry name" value="2A0125"/>
    <property type="match status" value="1"/>
</dbReference>
<feature type="transmembrane region" description="Helical" evidence="6">
    <location>
        <begin position="323"/>
        <end position="344"/>
    </location>
</feature>
<keyword evidence="5 6" id="KW-0472">Membrane</keyword>
<keyword evidence="4 6" id="KW-1133">Transmembrane helix</keyword>
<dbReference type="OrthoDB" id="9787815at2"/>
<accession>A0A2P1PWY6</accession>
<keyword evidence="2" id="KW-0813">Transport</keyword>
<dbReference type="RefSeq" id="WP_106893270.1">
    <property type="nucleotide sequence ID" value="NZ_CP027860.1"/>
</dbReference>
<evidence type="ECO:0000256" key="1">
    <source>
        <dbReference type="ARBA" id="ARBA00004141"/>
    </source>
</evidence>
<dbReference type="Gene3D" id="1.20.1250.20">
    <property type="entry name" value="MFS general substrate transporter like domains"/>
    <property type="match status" value="2"/>
</dbReference>
<dbReference type="KEGG" id="xba:C7S18_20215"/>
<sequence length="482" mass="51910">MSAEAKKPITTLDVLKALGKPKVLTLLMLGFASGLPFMLVGNTLGFWLREEGLELSTIGFLSWVGMAYTAKWLWSPLVDQFDAPILGKWLGRRRGWVALTQIVLMLSLFGTGFLSPSQQLFGFCLLIVVAAFASATQDIGIDALRIESAADSDELGLLTAASQLGYRGALLLTDAVILIVAADLGWPLSYQVMGLLMGVGLIATWRVLEPARPERPALTLATFLTYRYGLKATTVERVFGWIERFLADRPKLRRVLAPIGRLVERIVDAIYGPVYLFIKTHGRLAVLMLVTVCLYRLADFMMGPMANPLYVDLGLDKAVVGEIRASVGLIATFFGIAAAGVTALRYGAIRALIIGAILGPGSNLAFSWLAWQGGSLPVFGTAMAIDNFSAGFAGTALVTYMSSLTNLGYSATQYALLSSAYALLGKVAKGLSGLAVEALKPHFGLIDAYAWFFVGTALIGIPALISCLLLAWQTDRRREKPA</sequence>
<dbReference type="SUPFAM" id="SSF103473">
    <property type="entry name" value="MFS general substrate transporter"/>
    <property type="match status" value="1"/>
</dbReference>
<dbReference type="AlphaFoldDB" id="A0A2P1PWY6"/>
<dbReference type="InterPro" id="IPR036259">
    <property type="entry name" value="MFS_trans_sf"/>
</dbReference>
<evidence type="ECO:0000256" key="2">
    <source>
        <dbReference type="ARBA" id="ARBA00022448"/>
    </source>
</evidence>
<dbReference type="Proteomes" id="UP000241074">
    <property type="component" value="Chromosome"/>
</dbReference>
<evidence type="ECO:0000256" key="5">
    <source>
        <dbReference type="ARBA" id="ARBA00023136"/>
    </source>
</evidence>
<evidence type="ECO:0000313" key="7">
    <source>
        <dbReference type="EMBL" id="AVP99352.1"/>
    </source>
</evidence>
<dbReference type="GO" id="GO:0016020">
    <property type="term" value="C:membrane"/>
    <property type="evidence" value="ECO:0007669"/>
    <property type="project" value="UniProtKB-SubCell"/>
</dbReference>
<dbReference type="InterPro" id="IPR004752">
    <property type="entry name" value="AmpG_permease/AT-1"/>
</dbReference>
<name>A0A2P1PWY6_9GAMM</name>
<dbReference type="GO" id="GO:0022857">
    <property type="term" value="F:transmembrane transporter activity"/>
    <property type="evidence" value="ECO:0007669"/>
    <property type="project" value="InterPro"/>
</dbReference>
<evidence type="ECO:0000256" key="6">
    <source>
        <dbReference type="SAM" id="Phobius"/>
    </source>
</evidence>
<feature type="transmembrane region" description="Helical" evidence="6">
    <location>
        <begin position="26"/>
        <end position="49"/>
    </location>
</feature>
<dbReference type="Pfam" id="PF07690">
    <property type="entry name" value="MFS_1"/>
    <property type="match status" value="1"/>
</dbReference>
<reference evidence="7 8" key="1">
    <citation type="submission" date="2018-03" db="EMBL/GenBank/DDBJ databases">
        <title>Ahniella affigens gen. nov., sp. nov., a gammaproteobacterium isolated from sandy soil near a stream.</title>
        <authorList>
            <person name="Ko Y."/>
            <person name="Kim J.-H."/>
        </authorList>
    </citation>
    <scope>NUCLEOTIDE SEQUENCE [LARGE SCALE GENOMIC DNA]</scope>
    <source>
        <strain evidence="7 8">D13</strain>
    </source>
</reference>
<feature type="transmembrane region" description="Helical" evidence="6">
    <location>
        <begin position="120"/>
        <end position="144"/>
    </location>
</feature>
<feature type="transmembrane region" description="Helical" evidence="6">
    <location>
        <begin position="407"/>
        <end position="428"/>
    </location>
</feature>
<gene>
    <name evidence="7" type="ORF">C7S18_20215</name>
</gene>
<evidence type="ECO:0000256" key="4">
    <source>
        <dbReference type="ARBA" id="ARBA00022989"/>
    </source>
</evidence>
<keyword evidence="8" id="KW-1185">Reference proteome</keyword>
<feature type="transmembrane region" description="Helical" evidence="6">
    <location>
        <begin position="377"/>
        <end position="400"/>
    </location>
</feature>
<evidence type="ECO:0000313" key="8">
    <source>
        <dbReference type="Proteomes" id="UP000241074"/>
    </source>
</evidence>
<reference evidence="7 8" key="2">
    <citation type="submission" date="2018-03" db="EMBL/GenBank/DDBJ databases">
        <authorList>
            <person name="Keele B.F."/>
        </authorList>
    </citation>
    <scope>NUCLEOTIDE SEQUENCE [LARGE SCALE GENOMIC DNA]</scope>
    <source>
        <strain evidence="7 8">D13</strain>
    </source>
</reference>